<dbReference type="SFLD" id="SFLDG01135">
    <property type="entry name" value="C1.5.6:_HAD__Beta-PGM__Phospha"/>
    <property type="match status" value="1"/>
</dbReference>
<dbReference type="PANTHER" id="PTHR43434">
    <property type="entry name" value="PHOSPHOGLYCOLATE PHOSPHATASE"/>
    <property type="match status" value="1"/>
</dbReference>
<dbReference type="GO" id="GO:0005975">
    <property type="term" value="P:carbohydrate metabolic process"/>
    <property type="evidence" value="ECO:0007669"/>
    <property type="project" value="InterPro"/>
</dbReference>
<dbReference type="AlphaFoldDB" id="A0A8J3DPQ9"/>
<name>A0A8J3DPQ9_9HYPH</name>
<keyword evidence="12" id="KW-1185">Reference proteome</keyword>
<comment type="pathway">
    <text evidence="3 10">Organic acid metabolism; glycolate biosynthesis; glycolate from 2-phosphoglycolate: step 1/1.</text>
</comment>
<dbReference type="InterPro" id="IPR050155">
    <property type="entry name" value="HAD-like_hydrolase_sf"/>
</dbReference>
<dbReference type="InterPro" id="IPR037512">
    <property type="entry name" value="PGPase_prok"/>
</dbReference>
<dbReference type="EMBL" id="BMZQ01000001">
    <property type="protein sequence ID" value="GHD10152.1"/>
    <property type="molecule type" value="Genomic_DNA"/>
</dbReference>
<evidence type="ECO:0000256" key="7">
    <source>
        <dbReference type="ARBA" id="ARBA00022801"/>
    </source>
</evidence>
<dbReference type="NCBIfam" id="TIGR01549">
    <property type="entry name" value="HAD-SF-IA-v1"/>
    <property type="match status" value="1"/>
</dbReference>
<comment type="catalytic activity">
    <reaction evidence="1 10">
        <text>2-phosphoglycolate + H2O = glycolate + phosphate</text>
        <dbReference type="Rhea" id="RHEA:14369"/>
        <dbReference type="ChEBI" id="CHEBI:15377"/>
        <dbReference type="ChEBI" id="CHEBI:29805"/>
        <dbReference type="ChEBI" id="CHEBI:43474"/>
        <dbReference type="ChEBI" id="CHEBI:58033"/>
        <dbReference type="EC" id="3.1.3.18"/>
    </reaction>
</comment>
<dbReference type="Proteomes" id="UP000630142">
    <property type="component" value="Unassembled WGS sequence"/>
</dbReference>
<comment type="similarity">
    <text evidence="4 10">Belongs to the HAD-like hydrolase superfamily. CbbY/CbbZ/Gph/YieH family.</text>
</comment>
<keyword evidence="9 10" id="KW-0119">Carbohydrate metabolism</keyword>
<dbReference type="GO" id="GO:0046295">
    <property type="term" value="P:glycolate biosynthetic process"/>
    <property type="evidence" value="ECO:0007669"/>
    <property type="project" value="UniProtKB-UniRule"/>
</dbReference>
<evidence type="ECO:0000256" key="4">
    <source>
        <dbReference type="ARBA" id="ARBA00006171"/>
    </source>
</evidence>
<dbReference type="SFLD" id="SFLDG01129">
    <property type="entry name" value="C1.5:_HAD__Beta-PGM__Phosphata"/>
    <property type="match status" value="1"/>
</dbReference>
<proteinExistence type="inferred from homology"/>
<reference evidence="11" key="2">
    <citation type="submission" date="2020-09" db="EMBL/GenBank/DDBJ databases">
        <authorList>
            <person name="Sun Q."/>
            <person name="Kim S."/>
        </authorList>
    </citation>
    <scope>NUCLEOTIDE SEQUENCE</scope>
    <source>
        <strain evidence="11">KCTC 42249</strain>
    </source>
</reference>
<dbReference type="InterPro" id="IPR041492">
    <property type="entry name" value="HAD_2"/>
</dbReference>
<dbReference type="HAMAP" id="MF_00495">
    <property type="entry name" value="GPH_hydrolase_bact"/>
    <property type="match status" value="1"/>
</dbReference>
<comment type="cofactor">
    <cofactor evidence="2 10">
        <name>Mg(2+)</name>
        <dbReference type="ChEBI" id="CHEBI:18420"/>
    </cofactor>
</comment>
<dbReference type="InterPro" id="IPR006439">
    <property type="entry name" value="HAD-SF_hydro_IA"/>
</dbReference>
<dbReference type="RefSeq" id="WP_189502443.1">
    <property type="nucleotide sequence ID" value="NZ_BMZQ01000001.1"/>
</dbReference>
<dbReference type="GO" id="GO:0005829">
    <property type="term" value="C:cytosol"/>
    <property type="evidence" value="ECO:0007669"/>
    <property type="project" value="TreeGrafter"/>
</dbReference>
<organism evidence="11 12">
    <name type="scientific">Tianweitania populi</name>
    <dbReference type="NCBI Taxonomy" id="1607949"/>
    <lineage>
        <taxon>Bacteria</taxon>
        <taxon>Pseudomonadati</taxon>
        <taxon>Pseudomonadota</taxon>
        <taxon>Alphaproteobacteria</taxon>
        <taxon>Hyphomicrobiales</taxon>
        <taxon>Phyllobacteriaceae</taxon>
        <taxon>Tianweitania</taxon>
    </lineage>
</organism>
<dbReference type="UniPathway" id="UPA00865">
    <property type="reaction ID" value="UER00834"/>
</dbReference>
<evidence type="ECO:0000256" key="2">
    <source>
        <dbReference type="ARBA" id="ARBA00001946"/>
    </source>
</evidence>
<reference evidence="11" key="1">
    <citation type="journal article" date="2014" name="Int. J. Syst. Evol. Microbiol.">
        <title>Complete genome sequence of Corynebacterium casei LMG S-19264T (=DSM 44701T), isolated from a smear-ripened cheese.</title>
        <authorList>
            <consortium name="US DOE Joint Genome Institute (JGI-PGF)"/>
            <person name="Walter F."/>
            <person name="Albersmeier A."/>
            <person name="Kalinowski J."/>
            <person name="Ruckert C."/>
        </authorList>
    </citation>
    <scope>NUCLEOTIDE SEQUENCE</scope>
    <source>
        <strain evidence="11">KCTC 42249</strain>
    </source>
</reference>
<dbReference type="SUPFAM" id="SSF56784">
    <property type="entry name" value="HAD-like"/>
    <property type="match status" value="1"/>
</dbReference>
<dbReference type="EC" id="3.1.3.18" evidence="5 10"/>
<feature type="binding site" evidence="10">
    <location>
        <position position="171"/>
    </location>
    <ligand>
        <name>Mg(2+)</name>
        <dbReference type="ChEBI" id="CHEBI:18420"/>
    </ligand>
</feature>
<feature type="binding site" evidence="10">
    <location>
        <position position="11"/>
    </location>
    <ligand>
        <name>Mg(2+)</name>
        <dbReference type="ChEBI" id="CHEBI:18420"/>
    </ligand>
</feature>
<dbReference type="Gene3D" id="1.10.150.240">
    <property type="entry name" value="Putative phosphatase, domain 2"/>
    <property type="match status" value="1"/>
</dbReference>
<comment type="caution">
    <text evidence="11">The sequence shown here is derived from an EMBL/GenBank/DDBJ whole genome shotgun (WGS) entry which is preliminary data.</text>
</comment>
<dbReference type="CDD" id="cd07512">
    <property type="entry name" value="HAD_PGPase"/>
    <property type="match status" value="1"/>
</dbReference>
<protein>
    <recommendedName>
        <fullName evidence="5 10">Phosphoglycolate phosphatase</fullName>
        <shortName evidence="10">PGP</shortName>
        <shortName evidence="10">PGPase</shortName>
        <ecNumber evidence="5 10">3.1.3.18</ecNumber>
    </recommendedName>
</protein>
<dbReference type="GO" id="GO:0008967">
    <property type="term" value="F:phosphoglycolate phosphatase activity"/>
    <property type="evidence" value="ECO:0007669"/>
    <property type="project" value="UniProtKB-UniRule"/>
</dbReference>
<evidence type="ECO:0000256" key="3">
    <source>
        <dbReference type="ARBA" id="ARBA00004818"/>
    </source>
</evidence>
<dbReference type="Gene3D" id="3.40.50.1000">
    <property type="entry name" value="HAD superfamily/HAD-like"/>
    <property type="match status" value="1"/>
</dbReference>
<dbReference type="InterPro" id="IPR036412">
    <property type="entry name" value="HAD-like_sf"/>
</dbReference>
<accession>A0A8J3DPQ9</accession>
<gene>
    <name evidence="11" type="primary">gph</name>
    <name evidence="11" type="ORF">GCM10016234_11710</name>
</gene>
<evidence type="ECO:0000256" key="8">
    <source>
        <dbReference type="ARBA" id="ARBA00022842"/>
    </source>
</evidence>
<feature type="binding site" evidence="10">
    <location>
        <position position="9"/>
    </location>
    <ligand>
        <name>Mg(2+)</name>
        <dbReference type="ChEBI" id="CHEBI:18420"/>
    </ligand>
</feature>
<feature type="active site" description="Nucleophile" evidence="10">
    <location>
        <position position="9"/>
    </location>
</feature>
<dbReference type="PANTHER" id="PTHR43434:SF1">
    <property type="entry name" value="PHOSPHOGLYCOLATE PHOSPHATASE"/>
    <property type="match status" value="1"/>
</dbReference>
<dbReference type="InterPro" id="IPR023198">
    <property type="entry name" value="PGP-like_dom2"/>
</dbReference>
<dbReference type="SFLD" id="SFLDS00003">
    <property type="entry name" value="Haloacid_Dehalogenase"/>
    <property type="match status" value="1"/>
</dbReference>
<keyword evidence="6 10" id="KW-0479">Metal-binding</keyword>
<dbReference type="InterPro" id="IPR023214">
    <property type="entry name" value="HAD_sf"/>
</dbReference>
<keyword evidence="8 10" id="KW-0460">Magnesium</keyword>
<keyword evidence="7 10" id="KW-0378">Hydrolase</keyword>
<evidence type="ECO:0000256" key="9">
    <source>
        <dbReference type="ARBA" id="ARBA00023277"/>
    </source>
</evidence>
<evidence type="ECO:0000313" key="11">
    <source>
        <dbReference type="EMBL" id="GHD10152.1"/>
    </source>
</evidence>
<evidence type="ECO:0000256" key="1">
    <source>
        <dbReference type="ARBA" id="ARBA00000830"/>
    </source>
</evidence>
<sequence length="236" mass="25392">MTQPIIVFDLDGTLVDTGPDLLAALSHSLKDSGLPPIDPNLFQAYLGMGGRAMIERAFRQANRTLDDEQHEKLIATFLQHYTDNIPGTSQLFPGARDAMQRFADAGWTLAICTNKFEKLSHALIEGLGIHAHFAANCGADTFAWRKPDPRHLISTIEQAGGDPDQAVMVGDSKTDIDTAKAAGIPVVAVDFGYTDQPVATYEPSMVISHYDELTVAVATRLIAAANEGTTTQAEAP</sequence>
<evidence type="ECO:0000256" key="6">
    <source>
        <dbReference type="ARBA" id="ARBA00022723"/>
    </source>
</evidence>
<evidence type="ECO:0000256" key="5">
    <source>
        <dbReference type="ARBA" id="ARBA00013078"/>
    </source>
</evidence>
<evidence type="ECO:0000313" key="12">
    <source>
        <dbReference type="Proteomes" id="UP000630142"/>
    </source>
</evidence>
<evidence type="ECO:0000256" key="10">
    <source>
        <dbReference type="HAMAP-Rule" id="MF_00495"/>
    </source>
</evidence>
<comment type="function">
    <text evidence="10">Specifically catalyzes the dephosphorylation of 2-phosphoglycolate. Is involved in the dissimilation of the intracellular 2-phosphoglycolate formed during the DNA repair of 3'-phosphoglycolate ends, a major class of DNA lesions induced by oxidative stress.</text>
</comment>
<dbReference type="GO" id="GO:0046872">
    <property type="term" value="F:metal ion binding"/>
    <property type="evidence" value="ECO:0007669"/>
    <property type="project" value="UniProtKB-KW"/>
</dbReference>
<dbReference type="Pfam" id="PF13419">
    <property type="entry name" value="HAD_2"/>
    <property type="match status" value="1"/>
</dbReference>
<dbReference type="GO" id="GO:0006281">
    <property type="term" value="P:DNA repair"/>
    <property type="evidence" value="ECO:0007669"/>
    <property type="project" value="TreeGrafter"/>
</dbReference>